<dbReference type="AlphaFoldDB" id="A0A132A617"/>
<comment type="caution">
    <text evidence="1">The sequence shown here is derived from an EMBL/GenBank/DDBJ whole genome shotgun (WGS) entry which is preliminary data.</text>
</comment>
<proteinExistence type="predicted"/>
<protein>
    <submittedName>
        <fullName evidence="1">Uncharacterized protein</fullName>
    </submittedName>
</protein>
<dbReference type="VEuPathDB" id="VectorBase:SSCA001239"/>
<dbReference type="EMBL" id="JXLN01010800">
    <property type="protein sequence ID" value="KPM06339.1"/>
    <property type="molecule type" value="Genomic_DNA"/>
</dbReference>
<name>A0A132A617_SARSC</name>
<gene>
    <name evidence="1" type="ORF">QR98_0048130</name>
</gene>
<dbReference type="Proteomes" id="UP000616769">
    <property type="component" value="Unassembled WGS sequence"/>
</dbReference>
<dbReference type="OrthoDB" id="6488369at2759"/>
<evidence type="ECO:0000313" key="2">
    <source>
        <dbReference type="Proteomes" id="UP000616769"/>
    </source>
</evidence>
<reference evidence="1 2" key="1">
    <citation type="journal article" date="2015" name="Parasit. Vectors">
        <title>Draft genome of the scabies mite.</title>
        <authorList>
            <person name="Rider S.D.Jr."/>
            <person name="Morgan M.S."/>
            <person name="Arlian L.G."/>
        </authorList>
    </citation>
    <scope>NUCLEOTIDE SEQUENCE [LARGE SCALE GENOMIC DNA]</scope>
    <source>
        <strain evidence="1">Arlian Lab</strain>
    </source>
</reference>
<organism evidence="1 2">
    <name type="scientific">Sarcoptes scabiei</name>
    <name type="common">Itch mite</name>
    <name type="synonym">Acarus scabiei</name>
    <dbReference type="NCBI Taxonomy" id="52283"/>
    <lineage>
        <taxon>Eukaryota</taxon>
        <taxon>Metazoa</taxon>
        <taxon>Ecdysozoa</taxon>
        <taxon>Arthropoda</taxon>
        <taxon>Chelicerata</taxon>
        <taxon>Arachnida</taxon>
        <taxon>Acari</taxon>
        <taxon>Acariformes</taxon>
        <taxon>Sarcoptiformes</taxon>
        <taxon>Astigmata</taxon>
        <taxon>Psoroptidia</taxon>
        <taxon>Sarcoptoidea</taxon>
        <taxon>Sarcoptidae</taxon>
        <taxon>Sarcoptinae</taxon>
        <taxon>Sarcoptes</taxon>
    </lineage>
</organism>
<accession>A0A132A617</accession>
<evidence type="ECO:0000313" key="1">
    <source>
        <dbReference type="EMBL" id="KPM06339.1"/>
    </source>
</evidence>
<sequence>MISIDACQRDNRQLKSCLHTYLERDFFIIEELLKRPPYTQHGHILIDEREFDQWCLRLNDLQQCYQSLVPSCQTFQTIRHMKRTLKTIRSIFDQFCGRQFLVAIVSNMREKKAIVLVWV</sequence>